<comment type="caution">
    <text evidence="1">The sequence shown here is derived from an EMBL/GenBank/DDBJ whole genome shotgun (WGS) entry which is preliminary data.</text>
</comment>
<gene>
    <name evidence="1" type="ORF">NPIL_8811</name>
</gene>
<proteinExistence type="predicted"/>
<evidence type="ECO:0000313" key="1">
    <source>
        <dbReference type="EMBL" id="GFT28536.1"/>
    </source>
</evidence>
<evidence type="ECO:0000313" key="2">
    <source>
        <dbReference type="Proteomes" id="UP000887013"/>
    </source>
</evidence>
<reference evidence="1" key="1">
    <citation type="submission" date="2020-08" db="EMBL/GenBank/DDBJ databases">
        <title>Multicomponent nature underlies the extraordinary mechanical properties of spider dragline silk.</title>
        <authorList>
            <person name="Kono N."/>
            <person name="Nakamura H."/>
            <person name="Mori M."/>
            <person name="Yoshida Y."/>
            <person name="Ohtoshi R."/>
            <person name="Malay A.D."/>
            <person name="Moran D.A.P."/>
            <person name="Tomita M."/>
            <person name="Numata K."/>
            <person name="Arakawa K."/>
        </authorList>
    </citation>
    <scope>NUCLEOTIDE SEQUENCE</scope>
</reference>
<dbReference type="AlphaFoldDB" id="A0A8X6TN54"/>
<sequence>MRFTRNCKREECYYSGFGDTSVQLGFGSHSPRPVNLRRSIVAHSAPRGRRRLFLDQQSLEMELLFTSPSSCELHYMIHFFVCKKIVLGVIISQTGLW</sequence>
<keyword evidence="2" id="KW-1185">Reference proteome</keyword>
<protein>
    <submittedName>
        <fullName evidence="1">Uncharacterized protein</fullName>
    </submittedName>
</protein>
<dbReference type="Proteomes" id="UP000887013">
    <property type="component" value="Unassembled WGS sequence"/>
</dbReference>
<dbReference type="EMBL" id="BMAW01060883">
    <property type="protein sequence ID" value="GFT28536.1"/>
    <property type="molecule type" value="Genomic_DNA"/>
</dbReference>
<accession>A0A8X6TN54</accession>
<name>A0A8X6TN54_NEPPI</name>
<organism evidence="1 2">
    <name type="scientific">Nephila pilipes</name>
    <name type="common">Giant wood spider</name>
    <name type="synonym">Nephila maculata</name>
    <dbReference type="NCBI Taxonomy" id="299642"/>
    <lineage>
        <taxon>Eukaryota</taxon>
        <taxon>Metazoa</taxon>
        <taxon>Ecdysozoa</taxon>
        <taxon>Arthropoda</taxon>
        <taxon>Chelicerata</taxon>
        <taxon>Arachnida</taxon>
        <taxon>Araneae</taxon>
        <taxon>Araneomorphae</taxon>
        <taxon>Entelegynae</taxon>
        <taxon>Araneoidea</taxon>
        <taxon>Nephilidae</taxon>
        <taxon>Nephila</taxon>
    </lineage>
</organism>